<protein>
    <recommendedName>
        <fullName evidence="1">DUF4440 domain-containing protein</fullName>
    </recommendedName>
</protein>
<evidence type="ECO:0000259" key="1">
    <source>
        <dbReference type="Pfam" id="PF14534"/>
    </source>
</evidence>
<dbReference type="Proteomes" id="UP000068382">
    <property type="component" value="Unassembled WGS sequence"/>
</dbReference>
<dbReference type="AlphaFoldDB" id="A0A132C2C8"/>
<proteinExistence type="predicted"/>
<dbReference type="EMBL" id="LPUY01000012">
    <property type="protein sequence ID" value="KUP94666.1"/>
    <property type="molecule type" value="Genomic_DNA"/>
</dbReference>
<feature type="domain" description="DUF4440" evidence="1">
    <location>
        <begin position="16"/>
        <end position="127"/>
    </location>
</feature>
<evidence type="ECO:0000313" key="2">
    <source>
        <dbReference type="EMBL" id="KUP94666.1"/>
    </source>
</evidence>
<dbReference type="SUPFAM" id="SSF54427">
    <property type="entry name" value="NTF2-like"/>
    <property type="match status" value="1"/>
</dbReference>
<comment type="caution">
    <text evidence="2">The sequence shown here is derived from an EMBL/GenBank/DDBJ whole genome shotgun (WGS) entry which is preliminary data.</text>
</comment>
<organism evidence="2 3">
    <name type="scientific">Tritonibacter horizontis</name>
    <dbReference type="NCBI Taxonomy" id="1768241"/>
    <lineage>
        <taxon>Bacteria</taxon>
        <taxon>Pseudomonadati</taxon>
        <taxon>Pseudomonadota</taxon>
        <taxon>Alphaproteobacteria</taxon>
        <taxon>Rhodobacterales</taxon>
        <taxon>Paracoccaceae</taxon>
        <taxon>Tritonibacter</taxon>
    </lineage>
</organism>
<accession>A0A132C2C8</accession>
<dbReference type="Pfam" id="PF14534">
    <property type="entry name" value="DUF4440"/>
    <property type="match status" value="1"/>
</dbReference>
<dbReference type="OrthoDB" id="7907868at2"/>
<gene>
    <name evidence="2" type="ORF">TRIHO_05920</name>
</gene>
<dbReference type="Gene3D" id="3.10.450.50">
    <property type="match status" value="1"/>
</dbReference>
<keyword evidence="3" id="KW-1185">Reference proteome</keyword>
<dbReference type="InterPro" id="IPR032710">
    <property type="entry name" value="NTF2-like_dom_sf"/>
</dbReference>
<dbReference type="InterPro" id="IPR027843">
    <property type="entry name" value="DUF4440"/>
</dbReference>
<evidence type="ECO:0000313" key="3">
    <source>
        <dbReference type="Proteomes" id="UP000068382"/>
    </source>
</evidence>
<sequence length="146" mass="16140">MTDKATDESSVFESEIAAFFSAYLSAFRREDALAISELWDEVGLFPTPTGNFSMDREAFRNHCVTLLTFYRNQGVAEPTGELLSAVELFPGVAQARMAYSMLSSDGAPVADWEHVYILRKTDGQWRVSLTIADDEMVAWAAAGAEL</sequence>
<name>A0A132C2C8_9RHOB</name>
<dbReference type="RefSeq" id="WP_068240261.1">
    <property type="nucleotide sequence ID" value="NZ_LPUY01000012.1"/>
</dbReference>
<reference evidence="2 3" key="1">
    <citation type="submission" date="2015-12" db="EMBL/GenBank/DDBJ databases">
        <title>Genome sequence of the marine Rhodobacteraceae strain O3.65, Candidatus Tritonibacter horizontis.</title>
        <authorList>
            <person name="Poehlein A."/>
            <person name="Giebel H.A."/>
            <person name="Voget S."/>
            <person name="Brinkhoff T."/>
        </authorList>
    </citation>
    <scope>NUCLEOTIDE SEQUENCE [LARGE SCALE GENOMIC DNA]</scope>
    <source>
        <strain evidence="2 3">O3.65</strain>
    </source>
</reference>